<dbReference type="GO" id="GO:0022857">
    <property type="term" value="F:transmembrane transporter activity"/>
    <property type="evidence" value="ECO:0007669"/>
    <property type="project" value="InterPro"/>
</dbReference>
<dbReference type="Pfam" id="PF06738">
    <property type="entry name" value="ThrE"/>
    <property type="match status" value="1"/>
</dbReference>
<evidence type="ECO:0000256" key="3">
    <source>
        <dbReference type="ARBA" id="ARBA00022692"/>
    </source>
</evidence>
<dbReference type="InterPro" id="IPR010619">
    <property type="entry name" value="ThrE-like_N"/>
</dbReference>
<dbReference type="GO" id="GO:0005886">
    <property type="term" value="C:plasma membrane"/>
    <property type="evidence" value="ECO:0007669"/>
    <property type="project" value="UniProtKB-SubCell"/>
</dbReference>
<feature type="transmembrane region" description="Helical" evidence="7">
    <location>
        <begin position="232"/>
        <end position="254"/>
    </location>
</feature>
<comment type="similarity">
    <text evidence="6">Belongs to the ThrE exporter (TC 2.A.79) family.</text>
</comment>
<gene>
    <name evidence="9" type="ORF">OD355_06850</name>
</gene>
<evidence type="ECO:0000256" key="7">
    <source>
        <dbReference type="SAM" id="Phobius"/>
    </source>
</evidence>
<keyword evidence="10" id="KW-1185">Reference proteome</keyword>
<evidence type="ECO:0000256" key="4">
    <source>
        <dbReference type="ARBA" id="ARBA00022989"/>
    </source>
</evidence>
<keyword evidence="4 7" id="KW-1133">Transmembrane helix</keyword>
<proteinExistence type="inferred from homology"/>
<keyword evidence="5 7" id="KW-0472">Membrane</keyword>
<dbReference type="InterPro" id="IPR050539">
    <property type="entry name" value="ThrE_Dicarb/AminoAcid_Exp"/>
</dbReference>
<organism evidence="9 10">
    <name type="scientific">Haoranjiania flava</name>
    <dbReference type="NCBI Taxonomy" id="1856322"/>
    <lineage>
        <taxon>Bacteria</taxon>
        <taxon>Pseudomonadati</taxon>
        <taxon>Bacteroidota</taxon>
        <taxon>Chitinophagia</taxon>
        <taxon>Chitinophagales</taxon>
        <taxon>Chitinophagaceae</taxon>
        <taxon>Haoranjiania</taxon>
    </lineage>
</organism>
<keyword evidence="2" id="KW-1003">Cell membrane</keyword>
<dbReference type="RefSeq" id="WP_263037714.1">
    <property type="nucleotide sequence ID" value="NZ_JAOTPL010000007.1"/>
</dbReference>
<accession>A0AAE3LK46</accession>
<evidence type="ECO:0000259" key="8">
    <source>
        <dbReference type="Pfam" id="PF06738"/>
    </source>
</evidence>
<dbReference type="EMBL" id="JAOTPL010000007">
    <property type="protein sequence ID" value="MCU7694228.1"/>
    <property type="molecule type" value="Genomic_DNA"/>
</dbReference>
<dbReference type="Proteomes" id="UP001209317">
    <property type="component" value="Unassembled WGS sequence"/>
</dbReference>
<dbReference type="AlphaFoldDB" id="A0AAE3LK46"/>
<feature type="transmembrane region" description="Helical" evidence="7">
    <location>
        <begin position="169"/>
        <end position="189"/>
    </location>
</feature>
<dbReference type="PANTHER" id="PTHR34390:SF2">
    <property type="entry name" value="SUCCINATE TRANSPORTER SUBUNIT YJJP-RELATED"/>
    <property type="match status" value="1"/>
</dbReference>
<evidence type="ECO:0000256" key="1">
    <source>
        <dbReference type="ARBA" id="ARBA00004651"/>
    </source>
</evidence>
<name>A0AAE3LK46_9BACT</name>
<comment type="caution">
    <text evidence="9">The sequence shown here is derived from an EMBL/GenBank/DDBJ whole genome shotgun (WGS) entry which is preliminary data.</text>
</comment>
<dbReference type="PANTHER" id="PTHR34390">
    <property type="entry name" value="UPF0442 PROTEIN YJJB-RELATED"/>
    <property type="match status" value="1"/>
</dbReference>
<reference evidence="9" key="1">
    <citation type="submission" date="2022-10" db="EMBL/GenBank/DDBJ databases">
        <authorList>
            <person name="Kim H.S."/>
            <person name="Kim J.-S."/>
            <person name="Suh M.K."/>
            <person name="Eom M.K."/>
            <person name="Lee J.-S."/>
        </authorList>
    </citation>
    <scope>NUCLEOTIDE SEQUENCE</scope>
    <source>
        <strain evidence="9">LIP-5</strain>
    </source>
</reference>
<sequence>MEKTTIEQHNQLLLNIGTTLLESGAHCGRINRNVRRIADAMGIDTEIFFDYSGMILTTKFKDDPTVTSTHYKKVKGHLVHFDTLADISVFSWKVHDEKLSFNEVAEEFEEISSRPHLPRWQVVLGVGVACASLCIISDGNWIDVLFSFFASMLGLIVRQEITKRRYNIMIAVTAAAFVTSMIVSLNVVYDLGAAPDKALATSVLYLVPGVPLVNSVIDLIEGYVSTSIQRGFYGAFLLLCIAVGMAFSILIFGIHNF</sequence>
<evidence type="ECO:0000256" key="2">
    <source>
        <dbReference type="ARBA" id="ARBA00022475"/>
    </source>
</evidence>
<dbReference type="GO" id="GO:0015744">
    <property type="term" value="P:succinate transport"/>
    <property type="evidence" value="ECO:0007669"/>
    <property type="project" value="TreeGrafter"/>
</dbReference>
<protein>
    <submittedName>
        <fullName evidence="9">Threonine/serine exporter family protein</fullName>
    </submittedName>
</protein>
<feature type="transmembrane region" description="Helical" evidence="7">
    <location>
        <begin position="201"/>
        <end position="220"/>
    </location>
</feature>
<keyword evidence="3 7" id="KW-0812">Transmembrane</keyword>
<evidence type="ECO:0000313" key="9">
    <source>
        <dbReference type="EMBL" id="MCU7694228.1"/>
    </source>
</evidence>
<feature type="domain" description="Threonine/serine exporter-like N-terminal" evidence="8">
    <location>
        <begin position="12"/>
        <end position="249"/>
    </location>
</feature>
<evidence type="ECO:0000256" key="5">
    <source>
        <dbReference type="ARBA" id="ARBA00023136"/>
    </source>
</evidence>
<evidence type="ECO:0000256" key="6">
    <source>
        <dbReference type="ARBA" id="ARBA00034125"/>
    </source>
</evidence>
<comment type="subcellular location">
    <subcellularLocation>
        <location evidence="1">Cell membrane</location>
        <topology evidence="1">Multi-pass membrane protein</topology>
    </subcellularLocation>
</comment>
<evidence type="ECO:0000313" key="10">
    <source>
        <dbReference type="Proteomes" id="UP001209317"/>
    </source>
</evidence>